<accession>A0A1V2ACJ2</accession>
<protein>
    <submittedName>
        <fullName evidence="1">Uncharacterized protein</fullName>
    </submittedName>
</protein>
<organism evidence="1 2">
    <name type="scientific">Domibacillus epiphyticus</name>
    <dbReference type="NCBI Taxonomy" id="1714355"/>
    <lineage>
        <taxon>Bacteria</taxon>
        <taxon>Bacillati</taxon>
        <taxon>Bacillota</taxon>
        <taxon>Bacilli</taxon>
        <taxon>Bacillales</taxon>
        <taxon>Bacillaceae</taxon>
        <taxon>Domibacillus</taxon>
    </lineage>
</organism>
<dbReference type="RefSeq" id="WP_076763261.1">
    <property type="nucleotide sequence ID" value="NZ_MSFI01000001.1"/>
</dbReference>
<proteinExistence type="predicted"/>
<name>A0A1V2ACJ2_9BACI</name>
<dbReference type="Proteomes" id="UP000188613">
    <property type="component" value="Unassembled WGS sequence"/>
</dbReference>
<evidence type="ECO:0000313" key="2">
    <source>
        <dbReference type="Proteomes" id="UP000188613"/>
    </source>
</evidence>
<dbReference type="STRING" id="1714355.BTO28_01310"/>
<sequence>MRLVNLFEKITNLIKRIFSTSKSKIYRSIYLTELPDNLSKDTIYILGEGKYLWSAALICPCGCQELLQISLHKDGRPKWEIAQHNDGTVSLHPSIWRQKGCRSHFWLKKGQIHWCED</sequence>
<gene>
    <name evidence="1" type="ORF">BTO28_01310</name>
</gene>
<dbReference type="InterPro" id="IPR045384">
    <property type="entry name" value="DUF6527"/>
</dbReference>
<dbReference type="EMBL" id="MSFI01000001">
    <property type="protein sequence ID" value="OMP68715.1"/>
    <property type="molecule type" value="Genomic_DNA"/>
</dbReference>
<dbReference type="Pfam" id="PF20137">
    <property type="entry name" value="BubE"/>
    <property type="match status" value="1"/>
</dbReference>
<keyword evidence="2" id="KW-1185">Reference proteome</keyword>
<dbReference type="AlphaFoldDB" id="A0A1V2ACJ2"/>
<reference evidence="1 2" key="1">
    <citation type="submission" date="2016-12" db="EMBL/GenBank/DDBJ databases">
        <title>Domibacillus sp. SAB 38T whole genome sequencing.</title>
        <authorList>
            <person name="Verma A."/>
            <person name="Ojha A.K."/>
            <person name="Krishnamurthi S."/>
        </authorList>
    </citation>
    <scope>NUCLEOTIDE SEQUENCE [LARGE SCALE GENOMIC DNA]</scope>
    <source>
        <strain evidence="1 2">SAB 38</strain>
    </source>
</reference>
<comment type="caution">
    <text evidence="1">The sequence shown here is derived from an EMBL/GenBank/DDBJ whole genome shotgun (WGS) entry which is preliminary data.</text>
</comment>
<evidence type="ECO:0000313" key="1">
    <source>
        <dbReference type="EMBL" id="OMP68715.1"/>
    </source>
</evidence>